<accession>A0A8S0WTL9</accession>
<dbReference type="GO" id="GO:0030422">
    <property type="term" value="P:siRNA processing"/>
    <property type="evidence" value="ECO:0007669"/>
    <property type="project" value="TreeGrafter"/>
</dbReference>
<comment type="similarity">
    <text evidence="1">Belongs to the RdRP family.</text>
</comment>
<dbReference type="GO" id="GO:0031380">
    <property type="term" value="C:nuclear RNA-directed RNA polymerase complex"/>
    <property type="evidence" value="ECO:0007669"/>
    <property type="project" value="TreeGrafter"/>
</dbReference>
<comment type="caution">
    <text evidence="4">The sequence shown here is derived from an EMBL/GenBank/DDBJ whole genome shotgun (WGS) entry which is preliminary data.</text>
</comment>
<evidence type="ECO:0000313" key="5">
    <source>
        <dbReference type="Proteomes" id="UP000467700"/>
    </source>
</evidence>
<dbReference type="PANTHER" id="PTHR23079:SF55">
    <property type="entry name" value="RNA-DIRECTED RNA POLYMERASE"/>
    <property type="match status" value="1"/>
</dbReference>
<reference evidence="4 5" key="1">
    <citation type="submission" date="2020-01" db="EMBL/GenBank/DDBJ databases">
        <authorList>
            <person name="Gupta K D."/>
        </authorList>
    </citation>
    <scope>NUCLEOTIDE SEQUENCE [LARGE SCALE GENOMIC DNA]</scope>
</reference>
<protein>
    <recommendedName>
        <fullName evidence="1">RNA-dependent RNA polymerase</fullName>
        <ecNumber evidence="1">2.7.7.48</ecNumber>
    </recommendedName>
</protein>
<feature type="compositionally biased region" description="Polar residues" evidence="2">
    <location>
        <begin position="71"/>
        <end position="80"/>
    </location>
</feature>
<sequence>MALDQNDPGLEEGDDCVSESESFYAGDISELIVEYSTPPQPIPPTQSDSGSSKKSTSSSDFSANLGKRKTSALSASSNDFSEAPLSKKPKPNPVSISEHTTLASSPVLIVHCPTVQRLFEKMKICRGVQYELARLVSSERLSYNDITPDKLKKLVGCNKISAPQVEEVFYSKSTAQPTNSAFAREIASKSPWEELDREEAALANGPYEGLGNNPNQPDWYGGKVEFRGRLSQQDGNVGYKITLESCCLGASSRFTRRFGSWSFLRVKIPTQIFFSHNDLERFFQRSFVIWGKVFRACYAKDDNVFFYWTNEIYPMGKPLLNRMSFHDFIMWHNPLQQNSNQLMTKWAARLPLGFSNSLPGPRLLQENILPEEDVVSSKKSDMTDGCGLTTQSVHRSIWYQLSLPLMPTAFQFRLAGSKGMSIFRDEISLSDSAMRGWFRPSQTKIRYPPGLQLDPAMLTFDLLRTSHMRSPSRLSTETIINLAENGVPHSRFVDLLKATLREMVKGLTTWDGLMRCSTSGSISSVSVVS</sequence>
<gene>
    <name evidence="4" type="ORF">AAE3_LOCUS13462</name>
</gene>
<evidence type="ECO:0000256" key="2">
    <source>
        <dbReference type="SAM" id="MobiDB-lite"/>
    </source>
</evidence>
<evidence type="ECO:0000259" key="3">
    <source>
        <dbReference type="Pfam" id="PF05183"/>
    </source>
</evidence>
<keyword evidence="5" id="KW-1185">Reference proteome</keyword>
<keyword evidence="1" id="KW-0808">Transferase</keyword>
<dbReference type="AlphaFoldDB" id="A0A8S0WTL9"/>
<keyword evidence="1" id="KW-0696">RNA-directed RNA polymerase</keyword>
<proteinExistence type="inferred from homology"/>
<dbReference type="GO" id="GO:0003968">
    <property type="term" value="F:RNA-directed RNA polymerase activity"/>
    <property type="evidence" value="ECO:0007669"/>
    <property type="project" value="UniProtKB-KW"/>
</dbReference>
<dbReference type="PANTHER" id="PTHR23079">
    <property type="entry name" value="RNA-DEPENDENT RNA POLYMERASE"/>
    <property type="match status" value="1"/>
</dbReference>
<evidence type="ECO:0000313" key="4">
    <source>
        <dbReference type="EMBL" id="CAA7271027.1"/>
    </source>
</evidence>
<feature type="domain" description="RDRP core" evidence="3">
    <location>
        <begin position="240"/>
        <end position="512"/>
    </location>
</feature>
<evidence type="ECO:0000256" key="1">
    <source>
        <dbReference type="RuleBase" id="RU363098"/>
    </source>
</evidence>
<dbReference type="Pfam" id="PF05183">
    <property type="entry name" value="RdRP"/>
    <property type="match status" value="1"/>
</dbReference>
<dbReference type="InterPro" id="IPR007855">
    <property type="entry name" value="RDRP"/>
</dbReference>
<feature type="compositionally biased region" description="Low complexity" evidence="2">
    <location>
        <begin position="45"/>
        <end position="62"/>
    </location>
</feature>
<organism evidence="4 5">
    <name type="scientific">Cyclocybe aegerita</name>
    <name type="common">Black poplar mushroom</name>
    <name type="synonym">Agrocybe aegerita</name>
    <dbReference type="NCBI Taxonomy" id="1973307"/>
    <lineage>
        <taxon>Eukaryota</taxon>
        <taxon>Fungi</taxon>
        <taxon>Dikarya</taxon>
        <taxon>Basidiomycota</taxon>
        <taxon>Agaricomycotina</taxon>
        <taxon>Agaricomycetes</taxon>
        <taxon>Agaricomycetidae</taxon>
        <taxon>Agaricales</taxon>
        <taxon>Agaricineae</taxon>
        <taxon>Bolbitiaceae</taxon>
        <taxon>Cyclocybe</taxon>
    </lineage>
</organism>
<dbReference type="EMBL" id="CACVBS010000101">
    <property type="protein sequence ID" value="CAA7271027.1"/>
    <property type="molecule type" value="Genomic_DNA"/>
</dbReference>
<dbReference type="Proteomes" id="UP000467700">
    <property type="component" value="Unassembled WGS sequence"/>
</dbReference>
<keyword evidence="1" id="KW-0548">Nucleotidyltransferase</keyword>
<keyword evidence="1" id="KW-0694">RNA-binding</keyword>
<dbReference type="EC" id="2.7.7.48" evidence="1"/>
<dbReference type="GO" id="GO:0003723">
    <property type="term" value="F:RNA binding"/>
    <property type="evidence" value="ECO:0007669"/>
    <property type="project" value="UniProtKB-KW"/>
</dbReference>
<dbReference type="OrthoDB" id="10055769at2759"/>
<dbReference type="InterPro" id="IPR057596">
    <property type="entry name" value="RDRP_core"/>
</dbReference>
<comment type="catalytic activity">
    <reaction evidence="1">
        <text>RNA(n) + a ribonucleoside 5'-triphosphate = RNA(n+1) + diphosphate</text>
        <dbReference type="Rhea" id="RHEA:21248"/>
        <dbReference type="Rhea" id="RHEA-COMP:14527"/>
        <dbReference type="Rhea" id="RHEA-COMP:17342"/>
        <dbReference type="ChEBI" id="CHEBI:33019"/>
        <dbReference type="ChEBI" id="CHEBI:61557"/>
        <dbReference type="ChEBI" id="CHEBI:140395"/>
        <dbReference type="EC" id="2.7.7.48"/>
    </reaction>
</comment>
<name>A0A8S0WTL9_CYCAE</name>
<feature type="region of interest" description="Disordered" evidence="2">
    <location>
        <begin position="34"/>
        <end position="98"/>
    </location>
</feature>